<keyword evidence="2" id="KW-0808">Transferase</keyword>
<evidence type="ECO:0000313" key="2">
    <source>
        <dbReference type="EMBL" id="MEQ2565744.1"/>
    </source>
</evidence>
<dbReference type="Proteomes" id="UP001478133">
    <property type="component" value="Unassembled WGS sequence"/>
</dbReference>
<dbReference type="RefSeq" id="WP_367286444.1">
    <property type="nucleotide sequence ID" value="NZ_JBBMEY010000018.1"/>
</dbReference>
<dbReference type="PANTHER" id="PTHR36836">
    <property type="entry name" value="COLANIC ACID BIOSYNTHESIS PROTEIN WCAK"/>
    <property type="match status" value="1"/>
</dbReference>
<sequence>MRKIFLYAYDRINLGDDLFIRTICNRYPNVKFYLWSKKYNEKVFDDVKNLKVLDKNSKYLTFLYKIHLSFYLGYKSRMEKRCDAIVYIGGSIFIEYDNWKQILTWWDYEALNRKFYILGANFGPYKTEEYRNKLASIFNNVQDICFRDKYSYNLFSDVKKVRYAPDILFNYQCKTTETKKQIFISVIDCLSRESGLDKLCDKEENYINLLLKYIGIYVNKGYTVVLSSFCKIENDEKTINKILDRIDSNLKRSVKIVNYNGENTDDVVSAMAESEFVIASRFHGTVLGFALDKPVLPIVYSDKTINILKDLSFKGRYIDIRKINSELYVELDNNYDFQRIADIQQIRKDSEKHFEKLDKLLLE</sequence>
<feature type="domain" description="Polysaccharide pyruvyl transferase" evidence="1">
    <location>
        <begin position="13"/>
        <end position="301"/>
    </location>
</feature>
<evidence type="ECO:0000313" key="3">
    <source>
        <dbReference type="Proteomes" id="UP001478133"/>
    </source>
</evidence>
<reference evidence="2 3" key="1">
    <citation type="submission" date="2024-03" db="EMBL/GenBank/DDBJ databases">
        <title>Human intestinal bacterial collection.</title>
        <authorList>
            <person name="Pauvert C."/>
            <person name="Hitch T.C.A."/>
            <person name="Clavel T."/>
        </authorList>
    </citation>
    <scope>NUCLEOTIDE SEQUENCE [LARGE SCALE GENOMIC DNA]</scope>
    <source>
        <strain evidence="2 3">CLA-AP-H18</strain>
    </source>
</reference>
<dbReference type="GO" id="GO:0016740">
    <property type="term" value="F:transferase activity"/>
    <property type="evidence" value="ECO:0007669"/>
    <property type="project" value="UniProtKB-KW"/>
</dbReference>
<dbReference type="EMBL" id="JBBMFI010000017">
    <property type="protein sequence ID" value="MEQ2565744.1"/>
    <property type="molecule type" value="Genomic_DNA"/>
</dbReference>
<protein>
    <submittedName>
        <fullName evidence="2">Polysaccharide pyruvyl transferase family protein</fullName>
    </submittedName>
</protein>
<proteinExistence type="predicted"/>
<dbReference type="InterPro" id="IPR007345">
    <property type="entry name" value="Polysacch_pyruvyl_Trfase"/>
</dbReference>
<dbReference type="PANTHER" id="PTHR36836:SF1">
    <property type="entry name" value="COLANIC ACID BIOSYNTHESIS PROTEIN WCAK"/>
    <property type="match status" value="1"/>
</dbReference>
<comment type="caution">
    <text evidence="2">The sequence shown here is derived from an EMBL/GenBank/DDBJ whole genome shotgun (WGS) entry which is preliminary data.</text>
</comment>
<organism evidence="2 3">
    <name type="scientific">Ruminococcoides intestinihominis</name>
    <dbReference type="NCBI Taxonomy" id="3133161"/>
    <lineage>
        <taxon>Bacteria</taxon>
        <taxon>Bacillati</taxon>
        <taxon>Bacillota</taxon>
        <taxon>Clostridia</taxon>
        <taxon>Eubacteriales</taxon>
        <taxon>Oscillospiraceae</taxon>
        <taxon>Ruminococcoides</taxon>
    </lineage>
</organism>
<dbReference type="Pfam" id="PF04230">
    <property type="entry name" value="PS_pyruv_trans"/>
    <property type="match status" value="1"/>
</dbReference>
<accession>A0ABV1HTV6</accession>
<name>A0ABV1HTV6_9FIRM</name>
<evidence type="ECO:0000259" key="1">
    <source>
        <dbReference type="Pfam" id="PF04230"/>
    </source>
</evidence>
<keyword evidence="3" id="KW-1185">Reference proteome</keyword>
<gene>
    <name evidence="2" type="ORF">ABFO16_05785</name>
</gene>